<dbReference type="Pfam" id="PF20732">
    <property type="entry name" value="NamZ_C"/>
    <property type="match status" value="1"/>
</dbReference>
<sequence>MKKLIDCTLGIDVLMRDVSSYVPNNSRVGLATNPTGVNYFLQSTVDLLFSQKQIQLSALFAFEHGIRGDKPADIKIDDTIDIEMGLPVYSMYGEGREKLNERIKNIDVVVFDVQDLGVRYYTYISSLIDMLKACYTLKKRLVVLDRPNPMGCQIFGNILEKQYESFIGAIPMLTSTGITIGEFAIHIQDTYYPQLDLKIVAMDNYNRNLWIDRYKYHWVAPSPNIPTIDSVKYYPITVNIEGTNLSEGRGTTRPFQIFGAPWLQVDKTIQALRNLELRGLVCNKVYFTPTESKFKGEFCYGIQLFIEDADLVDYTRTPYELLRVLRLLHKEFEWFKFPDATDYAIDYHFGTDKVRLAIDQGLDYSHFKTTWEQQQLAWKRTIRTLY</sequence>
<evidence type="ECO:0008006" key="5">
    <source>
        <dbReference type="Google" id="ProtNLM"/>
    </source>
</evidence>
<feature type="domain" description="Peptidoglycan beta-N-acetylmuramidase NamZ N-terminal" evidence="1">
    <location>
        <begin position="28"/>
        <end position="228"/>
    </location>
</feature>
<evidence type="ECO:0000313" key="4">
    <source>
        <dbReference type="Proteomes" id="UP000183794"/>
    </source>
</evidence>
<dbReference type="InterPro" id="IPR048503">
    <property type="entry name" value="NamZ_C"/>
</dbReference>
<dbReference type="OrthoDB" id="9801061at2"/>
<dbReference type="Gene3D" id="3.40.50.12170">
    <property type="entry name" value="Uncharacterised protein PF07075, DUF1343"/>
    <property type="match status" value="1"/>
</dbReference>
<dbReference type="PANTHER" id="PTHR42915">
    <property type="entry name" value="HYPOTHETICAL 460 KDA PROTEIN IN FEUA-SIGW INTERGENIC REGION [PRECURSOR]"/>
    <property type="match status" value="1"/>
</dbReference>
<dbReference type="EMBL" id="FPLD01000111">
    <property type="protein sequence ID" value="SGZ13768.1"/>
    <property type="molecule type" value="Genomic_DNA"/>
</dbReference>
<dbReference type="AlphaFoldDB" id="A0A1L0C1D0"/>
<dbReference type="GO" id="GO:0033922">
    <property type="term" value="F:peptidoglycan beta-N-acetylmuramidase activity"/>
    <property type="evidence" value="ECO:0007669"/>
    <property type="project" value="InterPro"/>
</dbReference>
<dbReference type="InterPro" id="IPR048502">
    <property type="entry name" value="NamZ_N"/>
</dbReference>
<dbReference type="Proteomes" id="UP000183794">
    <property type="component" value="Unassembled WGS sequence"/>
</dbReference>
<accession>A0A1L0C1D0</accession>
<evidence type="ECO:0000313" key="3">
    <source>
        <dbReference type="EMBL" id="SGZ13768.1"/>
    </source>
</evidence>
<dbReference type="RefSeq" id="WP_075518404.1">
    <property type="nucleotide sequence ID" value="NZ_FPLD01000111.1"/>
</dbReference>
<evidence type="ECO:0000259" key="1">
    <source>
        <dbReference type="Pfam" id="PF07075"/>
    </source>
</evidence>
<dbReference type="PIRSF" id="PIRSF016719">
    <property type="entry name" value="UCP016719"/>
    <property type="match status" value="1"/>
</dbReference>
<dbReference type="Pfam" id="PF07075">
    <property type="entry name" value="NamZ_N"/>
    <property type="match status" value="1"/>
</dbReference>
<name>A0A1L0C1D0_9GAMM</name>
<dbReference type="PANTHER" id="PTHR42915:SF1">
    <property type="entry name" value="PEPTIDOGLYCAN BETA-N-ACETYLMURAMIDASE NAMZ"/>
    <property type="match status" value="1"/>
</dbReference>
<gene>
    <name evidence="3" type="ORF">NVI5450_3966</name>
</gene>
<dbReference type="Gene3D" id="3.90.1150.140">
    <property type="match status" value="1"/>
</dbReference>
<protein>
    <recommendedName>
        <fullName evidence="5">DUF1343 domain-containing protein</fullName>
    </recommendedName>
</protein>
<organism evidence="3 4">
    <name type="scientific">Moritella viscosa</name>
    <dbReference type="NCBI Taxonomy" id="80854"/>
    <lineage>
        <taxon>Bacteria</taxon>
        <taxon>Pseudomonadati</taxon>
        <taxon>Pseudomonadota</taxon>
        <taxon>Gammaproteobacteria</taxon>
        <taxon>Alteromonadales</taxon>
        <taxon>Moritellaceae</taxon>
        <taxon>Moritella</taxon>
    </lineage>
</organism>
<dbReference type="InterPro" id="IPR008302">
    <property type="entry name" value="NamZ"/>
</dbReference>
<feature type="domain" description="Peptidoglycan beta-N-acetylmuramidase NamZ C-terminal" evidence="2">
    <location>
        <begin position="233"/>
        <end position="383"/>
    </location>
</feature>
<reference evidence="3 4" key="1">
    <citation type="submission" date="2016-11" db="EMBL/GenBank/DDBJ databases">
        <authorList>
            <person name="Jaros S."/>
            <person name="Januszkiewicz K."/>
            <person name="Wedrychowicz H."/>
        </authorList>
    </citation>
    <scope>NUCLEOTIDE SEQUENCE [LARGE SCALE GENOMIC DNA]</scope>
    <source>
        <strain evidence="3">NVI 5450</strain>
    </source>
</reference>
<proteinExistence type="predicted"/>
<evidence type="ECO:0000259" key="2">
    <source>
        <dbReference type="Pfam" id="PF20732"/>
    </source>
</evidence>